<keyword evidence="1 3" id="KW-0378">Hydrolase</keyword>
<dbReference type="EMBL" id="JAGSOG010000215">
    <property type="protein sequence ID" value="MBR7837583.1"/>
    <property type="molecule type" value="Genomic_DNA"/>
</dbReference>
<protein>
    <submittedName>
        <fullName evidence="3">Alpha/beta hydrolase</fullName>
    </submittedName>
</protein>
<dbReference type="AlphaFoldDB" id="A0A941IUJ5"/>
<gene>
    <name evidence="3" type="ORF">KDL01_30165</name>
</gene>
<proteinExistence type="predicted"/>
<dbReference type="GO" id="GO:0016787">
    <property type="term" value="F:hydrolase activity"/>
    <property type="evidence" value="ECO:0007669"/>
    <property type="project" value="UniProtKB-KW"/>
</dbReference>
<dbReference type="InterPro" id="IPR000639">
    <property type="entry name" value="Epox_hydrolase-like"/>
</dbReference>
<evidence type="ECO:0000313" key="3">
    <source>
        <dbReference type="EMBL" id="MBR7837583.1"/>
    </source>
</evidence>
<dbReference type="InterPro" id="IPR029058">
    <property type="entry name" value="AB_hydrolase_fold"/>
</dbReference>
<dbReference type="PRINTS" id="PR00412">
    <property type="entry name" value="EPOXHYDRLASE"/>
</dbReference>
<dbReference type="PANTHER" id="PTHR43329">
    <property type="entry name" value="EPOXIDE HYDROLASE"/>
    <property type="match status" value="1"/>
</dbReference>
<sequence>MSDTPRENAVTQGWQGRTVTVSGLTFDLAEQGAPHGRPVLLLHGFPQTHRAYDALAALLASTRAGLRLLAPDQRGYSPGARPADAGAYTLPELAGDVVGILDVLHLGAVDVVGHDWGALVGWFLAAHYPDRVRTLTAVSVPHPAALAEALAASPEQRRMSSYVSLFRDPAKAARVLLEDDARRLRALYRPLDERAAAPHLAALGEPEALTAALNWYQATKFGEGTHTPPVDVPVTYVWSTADAAVSRAAAERCALHVAGPYRFVELEGVSHWIPDEAPGALAAALPFPT</sequence>
<dbReference type="RefSeq" id="WP_212532052.1">
    <property type="nucleotide sequence ID" value="NZ_JAGSOG010000215.1"/>
</dbReference>
<comment type="caution">
    <text evidence="3">The sequence shown here is derived from an EMBL/GenBank/DDBJ whole genome shotgun (WGS) entry which is preliminary data.</text>
</comment>
<dbReference type="Gene3D" id="3.40.50.1820">
    <property type="entry name" value="alpha/beta hydrolase"/>
    <property type="match status" value="1"/>
</dbReference>
<organism evidence="3 4">
    <name type="scientific">Actinospica durhamensis</name>
    <dbReference type="NCBI Taxonomy" id="1508375"/>
    <lineage>
        <taxon>Bacteria</taxon>
        <taxon>Bacillati</taxon>
        <taxon>Actinomycetota</taxon>
        <taxon>Actinomycetes</taxon>
        <taxon>Catenulisporales</taxon>
        <taxon>Actinospicaceae</taxon>
        <taxon>Actinospica</taxon>
    </lineage>
</organism>
<reference evidence="3" key="1">
    <citation type="submission" date="2021-04" db="EMBL/GenBank/DDBJ databases">
        <title>Genome based classification of Actinospica acidithermotolerans sp. nov., an actinobacterium isolated from an Indonesian hot spring.</title>
        <authorList>
            <person name="Kusuma A.B."/>
            <person name="Putra K.E."/>
            <person name="Nafisah S."/>
            <person name="Loh J."/>
            <person name="Nouioui I."/>
            <person name="Goodfellow M."/>
        </authorList>
    </citation>
    <scope>NUCLEOTIDE SEQUENCE</scope>
    <source>
        <strain evidence="3">CSCA 57</strain>
    </source>
</reference>
<name>A0A941IUJ5_9ACTN</name>
<evidence type="ECO:0000256" key="1">
    <source>
        <dbReference type="ARBA" id="ARBA00022801"/>
    </source>
</evidence>
<dbReference type="Pfam" id="PF00561">
    <property type="entry name" value="Abhydrolase_1"/>
    <property type="match status" value="1"/>
</dbReference>
<evidence type="ECO:0000259" key="2">
    <source>
        <dbReference type="Pfam" id="PF00561"/>
    </source>
</evidence>
<dbReference type="Proteomes" id="UP000675781">
    <property type="component" value="Unassembled WGS sequence"/>
</dbReference>
<accession>A0A941IUJ5</accession>
<dbReference type="InterPro" id="IPR000073">
    <property type="entry name" value="AB_hydrolase_1"/>
</dbReference>
<evidence type="ECO:0000313" key="4">
    <source>
        <dbReference type="Proteomes" id="UP000675781"/>
    </source>
</evidence>
<keyword evidence="4" id="KW-1185">Reference proteome</keyword>
<feature type="domain" description="AB hydrolase-1" evidence="2">
    <location>
        <begin position="38"/>
        <end position="277"/>
    </location>
</feature>
<dbReference type="SUPFAM" id="SSF53474">
    <property type="entry name" value="alpha/beta-Hydrolases"/>
    <property type="match status" value="1"/>
</dbReference>